<evidence type="ECO:0000313" key="2">
    <source>
        <dbReference type="Proteomes" id="UP000569903"/>
    </source>
</evidence>
<dbReference type="RefSeq" id="WP_185389051.1">
    <property type="nucleotide sequence ID" value="NZ_JAARQN010000006.1"/>
</dbReference>
<dbReference type="Proteomes" id="UP000569903">
    <property type="component" value="Unassembled WGS sequence"/>
</dbReference>
<gene>
    <name evidence="1" type="ORF">HB850_08470</name>
</gene>
<reference evidence="1 2" key="1">
    <citation type="submission" date="2020-03" db="EMBL/GenBank/DDBJ databases">
        <title>Soil Listeria distribution.</title>
        <authorList>
            <person name="Liao J."/>
            <person name="Wiedmann M."/>
        </authorList>
    </citation>
    <scope>NUCLEOTIDE SEQUENCE [LARGE SCALE GENOMIC DNA]</scope>
    <source>
        <strain evidence="1 2">FSL L7-1614</strain>
    </source>
</reference>
<sequence>MSRLLLQESISNYKILHDAQESLFPYIISRMESNSSFSVLGNIAATTLGIIEEDGATIEYMGTRFGPLCKGFYFCIPGVFEFTGKAVLLERTGYNGNLTIGNANLKSNSHLDSLFFEVPLITQLAPSTPALNYFIFPKGCHIALPKSVHLYVASGNIIHDHESLTAKDIRFTTTSTTMEVKSEVGKGFLLRAF</sequence>
<dbReference type="EMBL" id="JAARQN010000006">
    <property type="protein sequence ID" value="MBC1457790.1"/>
    <property type="molecule type" value="Genomic_DNA"/>
</dbReference>
<dbReference type="AlphaFoldDB" id="A0A841YWL1"/>
<evidence type="ECO:0000313" key="1">
    <source>
        <dbReference type="EMBL" id="MBC1457790.1"/>
    </source>
</evidence>
<protein>
    <submittedName>
        <fullName evidence="1">Uncharacterized protein</fullName>
    </submittedName>
</protein>
<proteinExistence type="predicted"/>
<name>A0A841YWL1_9LIST</name>
<organism evidence="1 2">
    <name type="scientific">Listeria newyorkensis</name>
    <dbReference type="NCBI Taxonomy" id="1497681"/>
    <lineage>
        <taxon>Bacteria</taxon>
        <taxon>Bacillati</taxon>
        <taxon>Bacillota</taxon>
        <taxon>Bacilli</taxon>
        <taxon>Bacillales</taxon>
        <taxon>Listeriaceae</taxon>
        <taxon>Listeria</taxon>
    </lineage>
</organism>
<accession>A0A841YWL1</accession>
<comment type="caution">
    <text evidence="1">The sequence shown here is derived from an EMBL/GenBank/DDBJ whole genome shotgun (WGS) entry which is preliminary data.</text>
</comment>